<proteinExistence type="predicted"/>
<dbReference type="PROSITE" id="PS01125">
    <property type="entry name" value="ROK"/>
    <property type="match status" value="1"/>
</dbReference>
<dbReference type="CDD" id="cd24066">
    <property type="entry name" value="ASKHA_NBD_ROK_EcFRK-like"/>
    <property type="match status" value="1"/>
</dbReference>
<dbReference type="PANTHER" id="PTHR18964:SF174">
    <property type="entry name" value="D-ALLOSE KINASE-RELATED"/>
    <property type="match status" value="1"/>
</dbReference>
<comment type="caution">
    <text evidence="1">The sequence shown here is derived from an EMBL/GenBank/DDBJ whole genome shotgun (WGS) entry which is preliminary data.</text>
</comment>
<evidence type="ECO:0000313" key="2">
    <source>
        <dbReference type="Proteomes" id="UP000765338"/>
    </source>
</evidence>
<dbReference type="SUPFAM" id="SSF53067">
    <property type="entry name" value="Actin-like ATPase domain"/>
    <property type="match status" value="1"/>
</dbReference>
<name>A0ABR5ZU65_9PROT</name>
<dbReference type="Pfam" id="PF00480">
    <property type="entry name" value="ROK"/>
    <property type="match status" value="1"/>
</dbReference>
<accession>A0ABR5ZU65</accession>
<dbReference type="Gene3D" id="3.30.420.40">
    <property type="match status" value="2"/>
</dbReference>
<protein>
    <submittedName>
        <fullName evidence="1">Fructokinase</fullName>
    </submittedName>
</protein>
<sequence>MADYRLGIDFGGTKIEILALDRGGREVLRERIPNPGVYDKAIEAIRDLVLKAEDQIGCVPAHRITGTQLTSTLGIGIPGSLSPETGLVRNSNATWLNNNPFKRDVEESLGRPVRVENDANCFALSEAADGAGAGYSTVLGVIIGTGMGGGIVANARVLSGHHHIAGEWGHIPLPWAKQEDMPMRKCFCGNEGCQERYLCGPALAAEWKGEGNRSPNGIEEAARNGDEAAIRALDLYMDRFARACAQAVNFLDPDVIVLGGGVSNLPSIYERVPKLLPRYVITSPCTTPIVQNRHGDSSGVRGAAWLWDVAESGAPKASKA</sequence>
<gene>
    <name evidence="1" type="ORF">CPA56_07705</name>
</gene>
<reference evidence="1 2" key="1">
    <citation type="submission" date="2017-10" db="EMBL/GenBank/DDBJ databases">
        <authorList>
            <person name="Jakob F."/>
        </authorList>
    </citation>
    <scope>NUCLEOTIDE SEQUENCE [LARGE SCALE GENOMIC DNA]</scope>
    <source>
        <strain evidence="1 2">TMW 2.1889</strain>
    </source>
</reference>
<dbReference type="RefSeq" id="WP_182041410.1">
    <property type="nucleotide sequence ID" value="NZ_PDLY01000004.1"/>
</dbReference>
<dbReference type="Proteomes" id="UP000765338">
    <property type="component" value="Unassembled WGS sequence"/>
</dbReference>
<evidence type="ECO:0000313" key="1">
    <source>
        <dbReference type="EMBL" id="MBA5727862.1"/>
    </source>
</evidence>
<organism evidence="1 2">
    <name type="scientific">Bombella mellum</name>
    <dbReference type="NCBI Taxonomy" id="2039288"/>
    <lineage>
        <taxon>Bacteria</taxon>
        <taxon>Pseudomonadati</taxon>
        <taxon>Pseudomonadota</taxon>
        <taxon>Alphaproteobacteria</taxon>
        <taxon>Acetobacterales</taxon>
        <taxon>Acetobacteraceae</taxon>
        <taxon>Bombella</taxon>
    </lineage>
</organism>
<dbReference type="PANTHER" id="PTHR18964">
    <property type="entry name" value="ROK (REPRESSOR, ORF, KINASE) FAMILY"/>
    <property type="match status" value="1"/>
</dbReference>
<dbReference type="InterPro" id="IPR000600">
    <property type="entry name" value="ROK"/>
</dbReference>
<keyword evidence="2" id="KW-1185">Reference proteome</keyword>
<dbReference type="InterPro" id="IPR043129">
    <property type="entry name" value="ATPase_NBD"/>
</dbReference>
<dbReference type="EMBL" id="PDLY01000004">
    <property type="protein sequence ID" value="MBA5727862.1"/>
    <property type="molecule type" value="Genomic_DNA"/>
</dbReference>
<dbReference type="InterPro" id="IPR049874">
    <property type="entry name" value="ROK_cs"/>
</dbReference>